<feature type="domain" description="VIT" evidence="3">
    <location>
        <begin position="68"/>
        <end position="204"/>
    </location>
</feature>
<dbReference type="SUPFAM" id="SSF53300">
    <property type="entry name" value="vWA-like"/>
    <property type="match status" value="1"/>
</dbReference>
<organism evidence="4 5">
    <name type="scientific">Chiloscyllium punctatum</name>
    <name type="common">Brownbanded bambooshark</name>
    <name type="synonym">Hemiscyllium punctatum</name>
    <dbReference type="NCBI Taxonomy" id="137246"/>
    <lineage>
        <taxon>Eukaryota</taxon>
        <taxon>Metazoa</taxon>
        <taxon>Chordata</taxon>
        <taxon>Craniata</taxon>
        <taxon>Vertebrata</taxon>
        <taxon>Chondrichthyes</taxon>
        <taxon>Elasmobranchii</taxon>
        <taxon>Galeomorphii</taxon>
        <taxon>Galeoidea</taxon>
        <taxon>Orectolobiformes</taxon>
        <taxon>Hemiscylliidae</taxon>
        <taxon>Chiloscyllium</taxon>
    </lineage>
</organism>
<dbReference type="InterPro" id="IPR002035">
    <property type="entry name" value="VWF_A"/>
</dbReference>
<dbReference type="PROSITE" id="PS51468">
    <property type="entry name" value="VIT"/>
    <property type="match status" value="1"/>
</dbReference>
<dbReference type="OMA" id="DITIEWF"/>
<evidence type="ECO:0000313" key="4">
    <source>
        <dbReference type="EMBL" id="GCC20437.1"/>
    </source>
</evidence>
<feature type="compositionally biased region" description="Polar residues" evidence="1">
    <location>
        <begin position="251"/>
        <end position="260"/>
    </location>
</feature>
<accession>A0A401RQF2</accession>
<proteinExistence type="predicted"/>
<name>A0A401RQF2_CHIPU</name>
<dbReference type="STRING" id="137246.A0A401RQF2"/>
<dbReference type="InterPro" id="IPR052627">
    <property type="entry name" value="VWA_domain-containing"/>
</dbReference>
<dbReference type="Gene3D" id="3.40.50.410">
    <property type="entry name" value="von Willebrand factor, type A domain"/>
    <property type="match status" value="1"/>
</dbReference>
<evidence type="ECO:0000259" key="3">
    <source>
        <dbReference type="PROSITE" id="PS51468"/>
    </source>
</evidence>
<dbReference type="PANTHER" id="PTHR46299:SF1">
    <property type="entry name" value="VON WILLEBRAND FACTOR A DOMAIN-CONTAINING PROTEIN 5B1"/>
    <property type="match status" value="1"/>
</dbReference>
<sequence>MQGNIADPQLFTRYFQLLIWNGGQGGQLKQTSTSEQDKRLEQIKQLWTLLYICVCLLVYLHTKGKCSNKMPGLINRHNNLNLPLKASEVTSCMIGYSLGMSASLVYTNMDDHPVEALFIYPLDEFTTVIGFEAMISGRIITMHIKDKAKIDNCNFDCCNSSSRSFQKCQDHFILDEDLERTLFTVSFGIIPPLETVTVLINTSLELQTLPNGTVRLQLPSLYVPRVTSSRTDEQSSTENELKSKDRFRSGFTPQHQSGNSLVKHLDNEVTNPTTYDFSFKLEIRAPCLLAGVESPTHSIRADADPSAFCASSVMITLAEEHTFDRPVEIIIHPSEPHMPHILIESGDMTPDEYEQFLKGRNDFIKGTRKDPSSEKKSEIIRKRLNKDIGHNPVIMLNFCPDLKTVSPDLRMAQGEFIFLIDCSGSMSGVNISCVKDAMLVVLKSLTSSCLFNIIGFGSTFWTLFPASRSYNEETLAVGCDYIRKLRADMGGTNLLAPLNWIFHQPIQREHPRLLFILTDGSVSNTGRVIELIRNHARTSRCYTFGIGQSTCRRLVQGLASASKGAAEFLAEGERLQPKMIKSLKKAMAPVLSDITIEWFFPSTTEVLLSPAEPTFLYPGDRLIGYCVMCDTSRYHANLKS</sequence>
<protein>
    <recommendedName>
        <fullName evidence="6">VWFA domain-containing protein</fullName>
    </recommendedName>
</protein>
<dbReference type="InterPro" id="IPR013694">
    <property type="entry name" value="VIT"/>
</dbReference>
<evidence type="ECO:0000259" key="2">
    <source>
        <dbReference type="PROSITE" id="PS50234"/>
    </source>
</evidence>
<dbReference type="PANTHER" id="PTHR46299">
    <property type="entry name" value="VON WILLEBRAND FACTOR A DOMAIN-CONTAINING PROTEIN 5B2-RELATED"/>
    <property type="match status" value="1"/>
</dbReference>
<dbReference type="OrthoDB" id="1729737at2759"/>
<evidence type="ECO:0000313" key="5">
    <source>
        <dbReference type="Proteomes" id="UP000287033"/>
    </source>
</evidence>
<feature type="non-terminal residue" evidence="4">
    <location>
        <position position="640"/>
    </location>
</feature>
<feature type="domain" description="VWFA" evidence="2">
    <location>
        <begin position="415"/>
        <end position="583"/>
    </location>
</feature>
<feature type="region of interest" description="Disordered" evidence="1">
    <location>
        <begin position="227"/>
        <end position="260"/>
    </location>
</feature>
<dbReference type="Pfam" id="PF13768">
    <property type="entry name" value="VWA_3"/>
    <property type="match status" value="1"/>
</dbReference>
<comment type="caution">
    <text evidence="4">The sequence shown here is derived from an EMBL/GenBank/DDBJ whole genome shotgun (WGS) entry which is preliminary data.</text>
</comment>
<dbReference type="Proteomes" id="UP000287033">
    <property type="component" value="Unassembled WGS sequence"/>
</dbReference>
<feature type="compositionally biased region" description="Polar residues" evidence="1">
    <location>
        <begin position="227"/>
        <end position="238"/>
    </location>
</feature>
<evidence type="ECO:0008006" key="6">
    <source>
        <dbReference type="Google" id="ProtNLM"/>
    </source>
</evidence>
<dbReference type="EMBL" id="BEZZ01001776">
    <property type="protein sequence ID" value="GCC20437.1"/>
    <property type="molecule type" value="Genomic_DNA"/>
</dbReference>
<gene>
    <name evidence="4" type="ORF">chiPu_0018997</name>
</gene>
<dbReference type="PROSITE" id="PS50234">
    <property type="entry name" value="VWFA"/>
    <property type="match status" value="1"/>
</dbReference>
<dbReference type="AlphaFoldDB" id="A0A401RQF2"/>
<dbReference type="Pfam" id="PF13757">
    <property type="entry name" value="VIT_2"/>
    <property type="match status" value="1"/>
</dbReference>
<keyword evidence="5" id="KW-1185">Reference proteome</keyword>
<dbReference type="InterPro" id="IPR036465">
    <property type="entry name" value="vWFA_dom_sf"/>
</dbReference>
<feature type="compositionally biased region" description="Basic and acidic residues" evidence="1">
    <location>
        <begin position="239"/>
        <end position="248"/>
    </location>
</feature>
<dbReference type="SMART" id="SM00327">
    <property type="entry name" value="VWA"/>
    <property type="match status" value="1"/>
</dbReference>
<evidence type="ECO:0000256" key="1">
    <source>
        <dbReference type="SAM" id="MobiDB-lite"/>
    </source>
</evidence>
<reference evidence="4 5" key="1">
    <citation type="journal article" date="2018" name="Nat. Ecol. Evol.">
        <title>Shark genomes provide insights into elasmobranch evolution and the origin of vertebrates.</title>
        <authorList>
            <person name="Hara Y"/>
            <person name="Yamaguchi K"/>
            <person name="Onimaru K"/>
            <person name="Kadota M"/>
            <person name="Koyanagi M"/>
            <person name="Keeley SD"/>
            <person name="Tatsumi K"/>
            <person name="Tanaka K"/>
            <person name="Motone F"/>
            <person name="Kageyama Y"/>
            <person name="Nozu R"/>
            <person name="Adachi N"/>
            <person name="Nishimura O"/>
            <person name="Nakagawa R"/>
            <person name="Tanegashima C"/>
            <person name="Kiyatake I"/>
            <person name="Matsumoto R"/>
            <person name="Murakumo K"/>
            <person name="Nishida K"/>
            <person name="Terakita A"/>
            <person name="Kuratani S"/>
            <person name="Sato K"/>
            <person name="Hyodo S Kuraku.S."/>
        </authorList>
    </citation>
    <scope>NUCLEOTIDE SEQUENCE [LARGE SCALE GENOMIC DNA]</scope>
</reference>